<evidence type="ECO:0000256" key="6">
    <source>
        <dbReference type="ARBA" id="ARBA00023295"/>
    </source>
</evidence>
<dbReference type="EMBL" id="JAAIUW010000001">
    <property type="protein sequence ID" value="KAF7844976.1"/>
    <property type="molecule type" value="Genomic_DNA"/>
</dbReference>
<evidence type="ECO:0000313" key="12">
    <source>
        <dbReference type="EMBL" id="KAF7844976.1"/>
    </source>
</evidence>
<keyword evidence="13" id="KW-1185">Reference proteome</keyword>
<feature type="active site" evidence="9">
    <location>
        <position position="355"/>
    </location>
</feature>
<dbReference type="PROSITE" id="PS00592">
    <property type="entry name" value="GH9_2"/>
    <property type="match status" value="1"/>
</dbReference>
<dbReference type="InterPro" id="IPR018221">
    <property type="entry name" value="Glyco_hydro_9_His_AS"/>
</dbReference>
<dbReference type="OrthoDB" id="10257085at2759"/>
<protein>
    <recommendedName>
        <fullName evidence="10">Endoglucanase</fullName>
        <ecNumber evidence="10">3.2.1.4</ecNumber>
    </recommendedName>
</protein>
<accession>A0A835CIY5</accession>
<name>A0A835CIY5_9FABA</name>
<dbReference type="PANTHER" id="PTHR22298">
    <property type="entry name" value="ENDO-1,4-BETA-GLUCANASE"/>
    <property type="match status" value="1"/>
</dbReference>
<organism evidence="12 13">
    <name type="scientific">Senna tora</name>
    <dbReference type="NCBI Taxonomy" id="362788"/>
    <lineage>
        <taxon>Eukaryota</taxon>
        <taxon>Viridiplantae</taxon>
        <taxon>Streptophyta</taxon>
        <taxon>Embryophyta</taxon>
        <taxon>Tracheophyta</taxon>
        <taxon>Spermatophyta</taxon>
        <taxon>Magnoliopsida</taxon>
        <taxon>eudicotyledons</taxon>
        <taxon>Gunneridae</taxon>
        <taxon>Pentapetalae</taxon>
        <taxon>rosids</taxon>
        <taxon>fabids</taxon>
        <taxon>Fabales</taxon>
        <taxon>Fabaceae</taxon>
        <taxon>Caesalpinioideae</taxon>
        <taxon>Cassia clade</taxon>
        <taxon>Senna</taxon>
    </lineage>
</organism>
<comment type="similarity">
    <text evidence="2 8 10">Belongs to the glycosyl hydrolase 9 (cellulase E) family.</text>
</comment>
<evidence type="ECO:0000256" key="2">
    <source>
        <dbReference type="ARBA" id="ARBA00007072"/>
    </source>
</evidence>
<keyword evidence="3 8" id="KW-0378">Hydrolase</keyword>
<dbReference type="InterPro" id="IPR001701">
    <property type="entry name" value="Glyco_hydro_9"/>
</dbReference>
<evidence type="ECO:0000256" key="7">
    <source>
        <dbReference type="ARBA" id="ARBA00023326"/>
    </source>
</evidence>
<keyword evidence="6 8" id="KW-0326">Glycosidase</keyword>
<comment type="catalytic activity">
    <reaction evidence="1 10">
        <text>Endohydrolysis of (1-&gt;4)-beta-D-glucosidic linkages in cellulose, lichenin and cereal beta-D-glucans.</text>
        <dbReference type="EC" id="3.2.1.4"/>
    </reaction>
</comment>
<evidence type="ECO:0000313" key="13">
    <source>
        <dbReference type="Proteomes" id="UP000634136"/>
    </source>
</evidence>
<evidence type="ECO:0000256" key="3">
    <source>
        <dbReference type="ARBA" id="ARBA00022801"/>
    </source>
</evidence>
<evidence type="ECO:0000256" key="9">
    <source>
        <dbReference type="PROSITE-ProRule" id="PRU10060"/>
    </source>
</evidence>
<dbReference type="InterPro" id="IPR012341">
    <property type="entry name" value="6hp_glycosidase-like_sf"/>
</dbReference>
<dbReference type="Proteomes" id="UP000634136">
    <property type="component" value="Unassembled WGS sequence"/>
</dbReference>
<comment type="caution">
    <text evidence="12">The sequence shown here is derived from an EMBL/GenBank/DDBJ whole genome shotgun (WGS) entry which is preliminary data.</text>
</comment>
<dbReference type="GO" id="GO:0008810">
    <property type="term" value="F:cellulase activity"/>
    <property type="evidence" value="ECO:0007669"/>
    <property type="project" value="UniProtKB-EC"/>
</dbReference>
<dbReference type="InterPro" id="IPR033126">
    <property type="entry name" value="Glyco_hydro_9_Asp/Glu_AS"/>
</dbReference>
<dbReference type="SUPFAM" id="SSF48208">
    <property type="entry name" value="Six-hairpin glycosidases"/>
    <property type="match status" value="1"/>
</dbReference>
<evidence type="ECO:0000256" key="1">
    <source>
        <dbReference type="ARBA" id="ARBA00000966"/>
    </source>
</evidence>
<dbReference type="AlphaFoldDB" id="A0A835CIY5"/>
<proteinExistence type="inferred from homology"/>
<keyword evidence="5 8" id="KW-0119">Carbohydrate metabolism</keyword>
<feature type="domain" description="Glycoside hydrolase family 9" evidence="11">
    <location>
        <begin position="14"/>
        <end position="267"/>
    </location>
</feature>
<evidence type="ECO:0000259" key="11">
    <source>
        <dbReference type="Pfam" id="PF00759"/>
    </source>
</evidence>
<keyword evidence="7 8" id="KW-0624">Polysaccharide degradation</keyword>
<gene>
    <name evidence="12" type="ORF">G2W53_001881</name>
</gene>
<evidence type="ECO:0000256" key="10">
    <source>
        <dbReference type="RuleBase" id="RU361166"/>
    </source>
</evidence>
<evidence type="ECO:0000256" key="8">
    <source>
        <dbReference type="PROSITE-ProRule" id="PRU10059"/>
    </source>
</evidence>
<dbReference type="InterPro" id="IPR008928">
    <property type="entry name" value="6-hairpin_glycosidase_sf"/>
</dbReference>
<dbReference type="GO" id="GO:0030245">
    <property type="term" value="P:cellulose catabolic process"/>
    <property type="evidence" value="ECO:0007669"/>
    <property type="project" value="UniProtKB-KW"/>
</dbReference>
<keyword evidence="4 10" id="KW-0136">Cellulose degradation</keyword>
<feature type="active site" evidence="8">
    <location>
        <position position="294"/>
    </location>
</feature>
<dbReference type="EC" id="3.2.1.4" evidence="10"/>
<reference evidence="12" key="1">
    <citation type="submission" date="2020-09" db="EMBL/GenBank/DDBJ databases">
        <title>Genome-Enabled Discovery of Anthraquinone Biosynthesis in Senna tora.</title>
        <authorList>
            <person name="Kang S.-H."/>
            <person name="Pandey R.P."/>
            <person name="Lee C.-M."/>
            <person name="Sim J.-S."/>
            <person name="Jeong J.-T."/>
            <person name="Choi B.-S."/>
            <person name="Jung M."/>
            <person name="Ginzburg D."/>
            <person name="Zhao K."/>
            <person name="Won S.Y."/>
            <person name="Oh T.-J."/>
            <person name="Yu Y."/>
            <person name="Kim N.-H."/>
            <person name="Lee O.R."/>
            <person name="Lee T.-H."/>
            <person name="Bashyal P."/>
            <person name="Kim T.-S."/>
            <person name="Lee W.-H."/>
            <person name="Kawkins C."/>
            <person name="Kim C.-K."/>
            <person name="Kim J.S."/>
            <person name="Ahn B.O."/>
            <person name="Rhee S.Y."/>
            <person name="Sohng J.K."/>
        </authorList>
    </citation>
    <scope>NUCLEOTIDE SEQUENCE</scope>
    <source>
        <tissue evidence="12">Leaf</tissue>
    </source>
</reference>
<dbReference type="Pfam" id="PF00759">
    <property type="entry name" value="Glyco_hydro_9"/>
    <property type="match status" value="1"/>
</dbReference>
<evidence type="ECO:0000256" key="4">
    <source>
        <dbReference type="ARBA" id="ARBA00023001"/>
    </source>
</evidence>
<feature type="active site" evidence="9">
    <location>
        <position position="346"/>
    </location>
</feature>
<evidence type="ECO:0000256" key="5">
    <source>
        <dbReference type="ARBA" id="ARBA00023277"/>
    </source>
</evidence>
<dbReference type="PROSITE" id="PS00698">
    <property type="entry name" value="GH9_3"/>
    <property type="match status" value="1"/>
</dbReference>
<dbReference type="Gene3D" id="1.50.10.10">
    <property type="match status" value="2"/>
</dbReference>
<sequence length="375" mass="41331">MLGNINIVECNQNYREALTKSILFFQAQRSGSLPPNQQVTWRSSSALSDGRLANVDLTGGYYDAGDNVKFNFPMAFTTTMLSWGTLEYGKKMGAQLEDARVAIRWATDYLIKCANNMPEKLYVGVGDPNLDHKCWERPEDMDTARTVYSVSSKNPGSDVAGETAAALAAASLVFRKVDPKYSKLLVKTAQKVFEFALKYQGAYSDSLGYAVCPFYCSYSGYKDELLWGAAWLFRATNAVNYYNLVKSWGASDQPDIFSWDNKYAGAHIDYILGENPLKKSYMVGYGPNFPKKIHHRGSSLPSIAAHPQHIGCNEGNQQFFSSPNPNPNILVGAVVGGPNQNDEYADDRGDYSHAEPATYINAAIVGPLAYFSGLP</sequence>